<dbReference type="Gene3D" id="3.30.70.1060">
    <property type="entry name" value="Dimeric alpha+beta barrel"/>
    <property type="match status" value="1"/>
</dbReference>
<evidence type="ECO:0000259" key="2">
    <source>
        <dbReference type="Pfam" id="PF03795"/>
    </source>
</evidence>
<evidence type="ECO:0000313" key="3">
    <source>
        <dbReference type="EMBL" id="ASY09057.1"/>
    </source>
</evidence>
<dbReference type="InterPro" id="IPR005545">
    <property type="entry name" value="YCII"/>
</dbReference>
<comment type="similarity">
    <text evidence="1">Belongs to the YciI family.</text>
</comment>
<dbReference type="Pfam" id="PF03795">
    <property type="entry name" value="YCII"/>
    <property type="match status" value="1"/>
</dbReference>
<accession>A0A249JWZ9</accession>
<dbReference type="Proteomes" id="UP000217153">
    <property type="component" value="Chromosome"/>
</dbReference>
<dbReference type="SUPFAM" id="SSF54909">
    <property type="entry name" value="Dimeric alpha+beta barrel"/>
    <property type="match status" value="1"/>
</dbReference>
<dbReference type="OrthoDB" id="3212458at2"/>
<dbReference type="KEGG" id="abam:B1s21122_01625"/>
<name>A0A249JWZ9_9ACTN</name>
<dbReference type="RefSeq" id="WP_095680360.1">
    <property type="nucleotide sequence ID" value="NZ_CP016768.2"/>
</dbReference>
<evidence type="ECO:0000313" key="4">
    <source>
        <dbReference type="Proteomes" id="UP000217153"/>
    </source>
</evidence>
<dbReference type="InterPro" id="IPR011008">
    <property type="entry name" value="Dimeric_a/b-barrel"/>
</dbReference>
<feature type="domain" description="YCII-related" evidence="2">
    <location>
        <begin position="1"/>
        <end position="93"/>
    </location>
</feature>
<dbReference type="EMBL" id="CP016768">
    <property type="protein sequence ID" value="ASY09057.1"/>
    <property type="molecule type" value="Genomic_DNA"/>
</dbReference>
<reference evidence="4" key="1">
    <citation type="submission" date="2016-10" db="EMBL/GenBank/DDBJ databases">
        <title>High microdiversification within the ubiquitous acI lineage of Actinobacteria.</title>
        <authorList>
            <person name="Neuenschwander S.M."/>
            <person name="Salcher M."/>
            <person name="Ghai R."/>
            <person name="Pernthaler J."/>
        </authorList>
    </citation>
    <scope>NUCLEOTIDE SEQUENCE [LARGE SCALE GENOMIC DNA]</scope>
</reference>
<proteinExistence type="inferred from homology"/>
<keyword evidence="4" id="KW-1185">Reference proteome</keyword>
<protein>
    <recommendedName>
        <fullName evidence="2">YCII-related domain-containing protein</fullName>
    </recommendedName>
</protein>
<gene>
    <name evidence="3" type="ORF">B1s21122_01625</name>
</gene>
<dbReference type="AlphaFoldDB" id="A0A249JWZ9"/>
<evidence type="ECO:0000256" key="1">
    <source>
        <dbReference type="ARBA" id="ARBA00007689"/>
    </source>
</evidence>
<sequence>MKFIINVIDDQSNSGRPAEMAEINKFNDQLRVNGQFIFAGGLASPESADVIDNRNDANLSTGKPLFANKENFSGFWLIQAESIDVARKLAFAGSKACNRKVELRPLLG</sequence>
<organism evidence="3 4">
    <name type="scientific">Candidatus Nanopelagicus limnae</name>
    <dbReference type="NCBI Taxonomy" id="1884634"/>
    <lineage>
        <taxon>Bacteria</taxon>
        <taxon>Bacillati</taxon>
        <taxon>Actinomycetota</taxon>
        <taxon>Actinomycetes</taxon>
        <taxon>Candidatus Nanopelagicales</taxon>
        <taxon>Candidatus Nanopelagicaceae</taxon>
        <taxon>Candidatus Nanopelagicus</taxon>
    </lineage>
</organism>